<name>A0A131YU76_RHIAP</name>
<proteinExistence type="predicted"/>
<reference evidence="1" key="1">
    <citation type="journal article" date="2016" name="Ticks Tick Borne Dis.">
        <title>De novo assembly and annotation of the salivary gland transcriptome of Rhipicephalus appendiculatus male and female ticks during blood feeding.</title>
        <authorList>
            <person name="de Castro M.H."/>
            <person name="de Klerk D."/>
            <person name="Pienaar R."/>
            <person name="Latif A.A."/>
            <person name="Rees D.J."/>
            <person name="Mans B.J."/>
        </authorList>
    </citation>
    <scope>NUCLEOTIDE SEQUENCE</scope>
    <source>
        <tissue evidence="1">Salivary glands</tissue>
    </source>
</reference>
<protein>
    <submittedName>
        <fullName evidence="1">8.9 kDa family member</fullName>
    </submittedName>
</protein>
<sequence length="103" mass="11174">MIMKLATVPALAVAYTALNLVNAIIFVPVPLLKDGNGTKCSYFNETLEDGVTLVSGIPCEKIKCFINDSKVQVWGCPPPKGEHDYIGSSFTLLYPKCCKSMTT</sequence>
<accession>A0A131YU76</accession>
<evidence type="ECO:0000313" key="1">
    <source>
        <dbReference type="EMBL" id="JAP82040.1"/>
    </source>
</evidence>
<dbReference type="AlphaFoldDB" id="A0A131YU76"/>
<dbReference type="EMBL" id="GEDV01006517">
    <property type="protein sequence ID" value="JAP82040.1"/>
    <property type="molecule type" value="Transcribed_RNA"/>
</dbReference>
<organism evidence="1">
    <name type="scientific">Rhipicephalus appendiculatus</name>
    <name type="common">Brown ear tick</name>
    <dbReference type="NCBI Taxonomy" id="34631"/>
    <lineage>
        <taxon>Eukaryota</taxon>
        <taxon>Metazoa</taxon>
        <taxon>Ecdysozoa</taxon>
        <taxon>Arthropoda</taxon>
        <taxon>Chelicerata</taxon>
        <taxon>Arachnida</taxon>
        <taxon>Acari</taxon>
        <taxon>Parasitiformes</taxon>
        <taxon>Ixodida</taxon>
        <taxon>Ixodoidea</taxon>
        <taxon>Ixodidae</taxon>
        <taxon>Rhipicephalinae</taxon>
        <taxon>Rhipicephalus</taxon>
        <taxon>Rhipicephalus</taxon>
    </lineage>
</organism>